<organism evidence="13 14">
    <name type="scientific">Serendipita vermifera MAFF 305830</name>
    <dbReference type="NCBI Taxonomy" id="933852"/>
    <lineage>
        <taxon>Eukaryota</taxon>
        <taxon>Fungi</taxon>
        <taxon>Dikarya</taxon>
        <taxon>Basidiomycota</taxon>
        <taxon>Agaricomycotina</taxon>
        <taxon>Agaricomycetes</taxon>
        <taxon>Sebacinales</taxon>
        <taxon>Serendipitaceae</taxon>
        <taxon>Serendipita</taxon>
    </lineage>
</organism>
<keyword evidence="8" id="KW-0234">DNA repair</keyword>
<evidence type="ECO:0000256" key="5">
    <source>
        <dbReference type="ARBA" id="ARBA00022771"/>
    </source>
</evidence>
<evidence type="ECO:0000259" key="12">
    <source>
        <dbReference type="Pfam" id="PF05181"/>
    </source>
</evidence>
<evidence type="ECO:0000256" key="3">
    <source>
        <dbReference type="ARBA" id="ARBA00022723"/>
    </source>
</evidence>
<comment type="subcellular location">
    <subcellularLocation>
        <location evidence="1">Nucleus</location>
    </subcellularLocation>
</comment>
<keyword evidence="3" id="KW-0479">Metal-binding</keyword>
<dbReference type="OrthoDB" id="68328at2759"/>
<dbReference type="GO" id="GO:0006284">
    <property type="term" value="P:base-excision repair"/>
    <property type="evidence" value="ECO:0007669"/>
    <property type="project" value="TreeGrafter"/>
</dbReference>
<feature type="domain" description="XPA C-terminal" evidence="12">
    <location>
        <begin position="209"/>
        <end position="259"/>
    </location>
</feature>
<protein>
    <recommendedName>
        <fullName evidence="10">DNA repair protein RAD14</fullName>
    </recommendedName>
</protein>
<accession>A0A0C3BP53</accession>
<feature type="region of interest" description="Disordered" evidence="11">
    <location>
        <begin position="132"/>
        <end position="164"/>
    </location>
</feature>
<dbReference type="Pfam" id="PF05181">
    <property type="entry name" value="XPA_C"/>
    <property type="match status" value="1"/>
</dbReference>
<evidence type="ECO:0000256" key="10">
    <source>
        <dbReference type="ARBA" id="ARBA00072989"/>
    </source>
</evidence>
<feature type="region of interest" description="Disordered" evidence="11">
    <location>
        <begin position="48"/>
        <end position="107"/>
    </location>
</feature>
<keyword evidence="9" id="KW-0539">Nucleus</keyword>
<dbReference type="GO" id="GO:0000715">
    <property type="term" value="P:nucleotide-excision repair, DNA damage recognition"/>
    <property type="evidence" value="ECO:0007669"/>
    <property type="project" value="TreeGrafter"/>
</dbReference>
<evidence type="ECO:0000256" key="9">
    <source>
        <dbReference type="ARBA" id="ARBA00023242"/>
    </source>
</evidence>
<evidence type="ECO:0000256" key="6">
    <source>
        <dbReference type="ARBA" id="ARBA00022833"/>
    </source>
</evidence>
<dbReference type="STRING" id="933852.A0A0C3BP53"/>
<dbReference type="AlphaFoldDB" id="A0A0C3BP53"/>
<dbReference type="GO" id="GO:0003684">
    <property type="term" value="F:damaged DNA binding"/>
    <property type="evidence" value="ECO:0007669"/>
    <property type="project" value="InterPro"/>
</dbReference>
<keyword evidence="7" id="KW-0238">DNA-binding</keyword>
<evidence type="ECO:0000256" key="7">
    <source>
        <dbReference type="ARBA" id="ARBA00023125"/>
    </source>
</evidence>
<dbReference type="SUPFAM" id="SSF46955">
    <property type="entry name" value="Putative DNA-binding domain"/>
    <property type="match status" value="1"/>
</dbReference>
<dbReference type="InterPro" id="IPR000465">
    <property type="entry name" value="XPA/RAD14"/>
</dbReference>
<keyword evidence="4" id="KW-0227">DNA damage</keyword>
<dbReference type="PROSITE" id="PS00753">
    <property type="entry name" value="XPA_2"/>
    <property type="match status" value="1"/>
</dbReference>
<evidence type="ECO:0000256" key="4">
    <source>
        <dbReference type="ARBA" id="ARBA00022763"/>
    </source>
</evidence>
<evidence type="ECO:0000313" key="14">
    <source>
        <dbReference type="Proteomes" id="UP000054097"/>
    </source>
</evidence>
<name>A0A0C3BP53_SERVB</name>
<comment type="similarity">
    <text evidence="2">Belongs to the XPA family.</text>
</comment>
<dbReference type="FunFam" id="3.90.530.10:FF:000003">
    <property type="entry name" value="Dna repair rad14 protein"/>
    <property type="match status" value="1"/>
</dbReference>
<dbReference type="InterPro" id="IPR022658">
    <property type="entry name" value="XPA_CS"/>
</dbReference>
<feature type="compositionally biased region" description="Low complexity" evidence="11">
    <location>
        <begin position="79"/>
        <end position="90"/>
    </location>
</feature>
<keyword evidence="6" id="KW-0862">Zinc</keyword>
<evidence type="ECO:0000256" key="2">
    <source>
        <dbReference type="ARBA" id="ARBA00005548"/>
    </source>
</evidence>
<keyword evidence="14" id="KW-1185">Reference proteome</keyword>
<dbReference type="PANTHER" id="PTHR10142:SF0">
    <property type="entry name" value="DNA REPAIR PROTEIN COMPLEMENTING XP-A CELLS"/>
    <property type="match status" value="1"/>
</dbReference>
<reference evidence="14" key="2">
    <citation type="submission" date="2015-01" db="EMBL/GenBank/DDBJ databases">
        <title>Evolutionary Origins and Diversification of the Mycorrhizal Mutualists.</title>
        <authorList>
            <consortium name="DOE Joint Genome Institute"/>
            <consortium name="Mycorrhizal Genomics Consortium"/>
            <person name="Kohler A."/>
            <person name="Kuo A."/>
            <person name="Nagy L.G."/>
            <person name="Floudas D."/>
            <person name="Copeland A."/>
            <person name="Barry K.W."/>
            <person name="Cichocki N."/>
            <person name="Veneault-Fourrey C."/>
            <person name="LaButti K."/>
            <person name="Lindquist E.A."/>
            <person name="Lipzen A."/>
            <person name="Lundell T."/>
            <person name="Morin E."/>
            <person name="Murat C."/>
            <person name="Riley R."/>
            <person name="Ohm R."/>
            <person name="Sun H."/>
            <person name="Tunlid A."/>
            <person name="Henrissat B."/>
            <person name="Grigoriev I.V."/>
            <person name="Hibbett D.S."/>
            <person name="Martin F."/>
        </authorList>
    </citation>
    <scope>NUCLEOTIDE SEQUENCE [LARGE SCALE GENOMIC DNA]</scope>
    <source>
        <strain evidence="14">MAFF 305830</strain>
    </source>
</reference>
<dbReference type="GO" id="GO:0008270">
    <property type="term" value="F:zinc ion binding"/>
    <property type="evidence" value="ECO:0007669"/>
    <property type="project" value="UniProtKB-KW"/>
</dbReference>
<dbReference type="CDD" id="cd21077">
    <property type="entry name" value="DBD_Rad14"/>
    <property type="match status" value="1"/>
</dbReference>
<dbReference type="InterPro" id="IPR022656">
    <property type="entry name" value="XPA_C"/>
</dbReference>
<dbReference type="GO" id="GO:0000110">
    <property type="term" value="C:nucleotide-excision repair factor 1 complex"/>
    <property type="evidence" value="ECO:0007669"/>
    <property type="project" value="TreeGrafter"/>
</dbReference>
<reference evidence="13 14" key="1">
    <citation type="submission" date="2014-04" db="EMBL/GenBank/DDBJ databases">
        <authorList>
            <consortium name="DOE Joint Genome Institute"/>
            <person name="Kuo A."/>
            <person name="Zuccaro A."/>
            <person name="Kohler A."/>
            <person name="Nagy L.G."/>
            <person name="Floudas D."/>
            <person name="Copeland A."/>
            <person name="Barry K.W."/>
            <person name="Cichocki N."/>
            <person name="Veneault-Fourrey C."/>
            <person name="LaButti K."/>
            <person name="Lindquist E.A."/>
            <person name="Lipzen A."/>
            <person name="Lundell T."/>
            <person name="Morin E."/>
            <person name="Murat C."/>
            <person name="Sun H."/>
            <person name="Tunlid A."/>
            <person name="Henrissat B."/>
            <person name="Grigoriev I.V."/>
            <person name="Hibbett D.S."/>
            <person name="Martin F."/>
            <person name="Nordberg H.P."/>
            <person name="Cantor M.N."/>
            <person name="Hua S.X."/>
        </authorList>
    </citation>
    <scope>NUCLEOTIDE SEQUENCE [LARGE SCALE GENOMIC DNA]</scope>
    <source>
        <strain evidence="13 14">MAFF 305830</strain>
    </source>
</reference>
<dbReference type="Proteomes" id="UP000054097">
    <property type="component" value="Unassembled WGS sequence"/>
</dbReference>
<dbReference type="HOGENOM" id="CLU_053731_0_0_1"/>
<evidence type="ECO:0000313" key="13">
    <source>
        <dbReference type="EMBL" id="KIM33211.1"/>
    </source>
</evidence>
<dbReference type="NCBIfam" id="TIGR00598">
    <property type="entry name" value="rad14"/>
    <property type="match status" value="1"/>
</dbReference>
<sequence>MPNHEAPKEPSKLLEAVHIALSTESSTTEGVAKAPLTAEQLRQIELNRLKAKARQREARTHAEPSSVPNGNNKRPLAVTAATSTSPTAPSKRAYERKEGDEGDLLKPLKRNSRLSNYFEYDLSKMVNTKGGFLVDEDGGPGKEVDEEVQRREKQREKERAAKNAEPFRSLDPALNPKCRECGSLDIDHVYNRTFRCLVCNTCKNTYPEKYSLLTKTECKEDYILTDSELRDEELLPHMLKPNPHQATWNNMMLFLRYQVEEFAWKKWGSPEELDKEFFRREEEKRRKKGKKFEKGLRELRRKTREGIWQKRKDEEHTHDFGAVFFDGEDSEGEELSKQRCKDCGFEIEVEVF</sequence>
<proteinExistence type="inferred from homology"/>
<keyword evidence="5" id="KW-0863">Zinc-finger</keyword>
<evidence type="ECO:0000256" key="11">
    <source>
        <dbReference type="SAM" id="MobiDB-lite"/>
    </source>
</evidence>
<dbReference type="InterPro" id="IPR037129">
    <property type="entry name" value="XPA_sf"/>
</dbReference>
<dbReference type="InterPro" id="IPR009061">
    <property type="entry name" value="DNA-bd_dom_put_sf"/>
</dbReference>
<dbReference type="GO" id="GO:1901255">
    <property type="term" value="P:nucleotide-excision repair involved in interstrand cross-link repair"/>
    <property type="evidence" value="ECO:0007669"/>
    <property type="project" value="TreeGrafter"/>
</dbReference>
<dbReference type="EMBL" id="KN824278">
    <property type="protein sequence ID" value="KIM33211.1"/>
    <property type="molecule type" value="Genomic_DNA"/>
</dbReference>
<dbReference type="GO" id="GO:0070914">
    <property type="term" value="P:UV-damage excision repair"/>
    <property type="evidence" value="ECO:0007669"/>
    <property type="project" value="TreeGrafter"/>
</dbReference>
<dbReference type="Gene3D" id="3.90.530.10">
    <property type="entry name" value="XPA C-terminal domain"/>
    <property type="match status" value="1"/>
</dbReference>
<dbReference type="PANTHER" id="PTHR10142">
    <property type="entry name" value="DNA REPAIR PROTEIN COMPLEMENTING XP-A CELLS"/>
    <property type="match status" value="1"/>
</dbReference>
<evidence type="ECO:0000256" key="1">
    <source>
        <dbReference type="ARBA" id="ARBA00004123"/>
    </source>
</evidence>
<gene>
    <name evidence="13" type="ORF">M408DRAFT_150676</name>
</gene>
<evidence type="ECO:0000256" key="8">
    <source>
        <dbReference type="ARBA" id="ARBA00023204"/>
    </source>
</evidence>
<feature type="compositionally biased region" description="Basic and acidic residues" evidence="11">
    <location>
        <begin position="139"/>
        <end position="162"/>
    </location>
</feature>
<feature type="compositionally biased region" description="Basic and acidic residues" evidence="11">
    <location>
        <begin position="92"/>
        <end position="106"/>
    </location>
</feature>